<proteinExistence type="predicted"/>
<dbReference type="EMBL" id="FODN01000004">
    <property type="protein sequence ID" value="SEO24514.1"/>
    <property type="molecule type" value="Genomic_DNA"/>
</dbReference>
<reference evidence="2" key="1">
    <citation type="submission" date="2016-10" db="EMBL/GenBank/DDBJ databases">
        <authorList>
            <person name="Varghese N."/>
            <person name="Submissions S."/>
        </authorList>
    </citation>
    <scope>NUCLEOTIDE SEQUENCE [LARGE SCALE GENOMIC DNA]</scope>
    <source>
        <strain evidence="2">CGMCC 1.8704</strain>
    </source>
</reference>
<dbReference type="GO" id="GO:0003677">
    <property type="term" value="F:DNA binding"/>
    <property type="evidence" value="ECO:0007669"/>
    <property type="project" value="InterPro"/>
</dbReference>
<dbReference type="Pfam" id="PF02452">
    <property type="entry name" value="PemK_toxin"/>
    <property type="match status" value="1"/>
</dbReference>
<dbReference type="Gene3D" id="2.30.30.110">
    <property type="match status" value="1"/>
</dbReference>
<gene>
    <name evidence="1" type="ORF">SAMN04487942_2204</name>
</gene>
<keyword evidence="2" id="KW-1185">Reference proteome</keyword>
<dbReference type="STRING" id="604089.SAMN04487942_2204"/>
<sequence length="106" mass="11975">MKKGNIILIPFPFTDLSGKKLRPAVILIATDYDLTVSFITTQLKWKENTDLELLPTNLNGIKMSSLIRLSKIATIDRSLAIGKLGELHQNEIIDLNNKLKIIFQLE</sequence>
<name>A0A1H8N4J8_9FLAO</name>
<evidence type="ECO:0000313" key="1">
    <source>
        <dbReference type="EMBL" id="SEO24514.1"/>
    </source>
</evidence>
<protein>
    <submittedName>
        <fullName evidence="1">mRNA interferase MazF</fullName>
    </submittedName>
</protein>
<dbReference type="SUPFAM" id="SSF50118">
    <property type="entry name" value="Cell growth inhibitor/plasmid maintenance toxic component"/>
    <property type="match status" value="1"/>
</dbReference>
<dbReference type="RefSeq" id="WP_091170886.1">
    <property type="nucleotide sequence ID" value="NZ_CBCSFM010000011.1"/>
</dbReference>
<dbReference type="InterPro" id="IPR011067">
    <property type="entry name" value="Plasmid_toxin/cell-grow_inhib"/>
</dbReference>
<dbReference type="InterPro" id="IPR003477">
    <property type="entry name" value="PemK-like"/>
</dbReference>
<evidence type="ECO:0000313" key="2">
    <source>
        <dbReference type="Proteomes" id="UP000198657"/>
    </source>
</evidence>
<organism evidence="1 2">
    <name type="scientific">Flavobacterium sinopsychrotolerans</name>
    <dbReference type="NCBI Taxonomy" id="604089"/>
    <lineage>
        <taxon>Bacteria</taxon>
        <taxon>Pseudomonadati</taxon>
        <taxon>Bacteroidota</taxon>
        <taxon>Flavobacteriia</taxon>
        <taxon>Flavobacteriales</taxon>
        <taxon>Flavobacteriaceae</taxon>
        <taxon>Flavobacterium</taxon>
    </lineage>
</organism>
<accession>A0A1H8N4J8</accession>
<dbReference type="Proteomes" id="UP000198657">
    <property type="component" value="Unassembled WGS sequence"/>
</dbReference>
<dbReference type="AlphaFoldDB" id="A0A1H8N4J8"/>
<dbReference type="OrthoDB" id="129822at2"/>